<organism evidence="1 2">
    <name type="scientific">Hymenobacter qilianensis</name>
    <dbReference type="NCBI Taxonomy" id="1385715"/>
    <lineage>
        <taxon>Bacteria</taxon>
        <taxon>Pseudomonadati</taxon>
        <taxon>Bacteroidota</taxon>
        <taxon>Cytophagia</taxon>
        <taxon>Cytophagales</taxon>
        <taxon>Hymenobacteraceae</taxon>
        <taxon>Hymenobacter</taxon>
    </lineage>
</organism>
<keyword evidence="2" id="KW-1185">Reference proteome</keyword>
<dbReference type="Gene3D" id="2.60.40.1120">
    <property type="entry name" value="Carboxypeptidase-like, regulatory domain"/>
    <property type="match status" value="1"/>
</dbReference>
<dbReference type="KEGG" id="hqi:H9L05_07575"/>
<keyword evidence="1" id="KW-0378">Hydrolase</keyword>
<reference evidence="1 2" key="1">
    <citation type="submission" date="2020-08" db="EMBL/GenBank/DDBJ databases">
        <title>Genome sequence of Hymenobacter qilianensis JCM 19763T.</title>
        <authorList>
            <person name="Hyun D.-W."/>
            <person name="Bae J.-W."/>
        </authorList>
    </citation>
    <scope>NUCLEOTIDE SEQUENCE [LARGE SCALE GENOMIC DNA]</scope>
    <source>
        <strain evidence="1 2">JCM 19763</strain>
    </source>
</reference>
<dbReference type="InterPro" id="IPR008969">
    <property type="entry name" value="CarboxyPept-like_regulatory"/>
</dbReference>
<evidence type="ECO:0000313" key="1">
    <source>
        <dbReference type="EMBL" id="QNP53434.1"/>
    </source>
</evidence>
<proteinExistence type="predicted"/>
<dbReference type="AlphaFoldDB" id="A0A7H0GYR8"/>
<dbReference type="SUPFAM" id="SSF49464">
    <property type="entry name" value="Carboxypeptidase regulatory domain-like"/>
    <property type="match status" value="1"/>
</dbReference>
<protein>
    <submittedName>
        <fullName evidence="1">Carboxypeptidase-like regulatory domain-containing protein</fullName>
    </submittedName>
</protein>
<name>A0A7H0GYR8_9BACT</name>
<dbReference type="Proteomes" id="UP000516093">
    <property type="component" value="Chromosome"/>
</dbReference>
<accession>A0A7H0GYR8</accession>
<sequence>MPHRPTITIPQPCHESWAQMTPAAQGRHCAACDKEVVDFSGMTDAEVIGWFQREESGRTCGRFATQQLNRPLLVVAVRASRWPTWLAATAAVAGLQAGAAVETQAQRITPTEQHIITMGMVAVPRRVEPLALNLPPTVVRGSVTDNNSGEGLPGVTVLLKNTSIGTSTNSDGTFELEISTLAAGQALVFSSIGYVSKEITLDDTPQRQRAIKISLDTDTKGRFIIADYTSRKPWPWHPRAIWHRVRNAFRQ</sequence>
<keyword evidence="1" id="KW-0645">Protease</keyword>
<gene>
    <name evidence="1" type="ORF">H9L05_07575</name>
</gene>
<dbReference type="RefSeq" id="WP_187733648.1">
    <property type="nucleotide sequence ID" value="NZ_BMFN01000001.1"/>
</dbReference>
<dbReference type="GO" id="GO:0004180">
    <property type="term" value="F:carboxypeptidase activity"/>
    <property type="evidence" value="ECO:0007669"/>
    <property type="project" value="UniProtKB-KW"/>
</dbReference>
<dbReference type="Pfam" id="PF13715">
    <property type="entry name" value="CarbopepD_reg_2"/>
    <property type="match status" value="1"/>
</dbReference>
<evidence type="ECO:0000313" key="2">
    <source>
        <dbReference type="Proteomes" id="UP000516093"/>
    </source>
</evidence>
<dbReference type="EMBL" id="CP060784">
    <property type="protein sequence ID" value="QNP53434.1"/>
    <property type="molecule type" value="Genomic_DNA"/>
</dbReference>
<keyword evidence="1" id="KW-0121">Carboxypeptidase</keyword>